<evidence type="ECO:0000256" key="1">
    <source>
        <dbReference type="ARBA" id="ARBA00004141"/>
    </source>
</evidence>
<dbReference type="GO" id="GO:0140359">
    <property type="term" value="F:ABC-type transporter activity"/>
    <property type="evidence" value="ECO:0007669"/>
    <property type="project" value="InterPro"/>
</dbReference>
<feature type="transmembrane region" description="Helical" evidence="5">
    <location>
        <begin position="56"/>
        <end position="75"/>
    </location>
</feature>
<keyword evidence="4 5" id="KW-0472">Membrane</keyword>
<evidence type="ECO:0000256" key="2">
    <source>
        <dbReference type="ARBA" id="ARBA00022692"/>
    </source>
</evidence>
<dbReference type="InterPro" id="IPR051784">
    <property type="entry name" value="Nod_factor_ABC_transporter"/>
</dbReference>
<sequence length="264" mass="28162">MTLAPWRVARAAAVAGYQEFRSLFSLRAWLGGYVVRLLFQVIFFSMVGKYVGGPGLVQYLLVGNVLAIIAMQGVAHAQSAAAERTSGFLLPLVGSPADHVVTLLARNAIRLVLSLASGIIVLTVLVIAFGLPLPLPGVLFVPPVLLAVAISCYCFGCFLAALVYRFEGLRQVASNAAYLTVAVFAGVNVPISYWPRPLQVFSEILPVTHGLRALRALLGQVPQAAPGGQVAWELLVGTGWMLAAGVLLRWWIDADRASGRLDLA</sequence>
<evidence type="ECO:0000313" key="8">
    <source>
        <dbReference type="Proteomes" id="UP000619293"/>
    </source>
</evidence>
<reference evidence="7 8" key="1">
    <citation type="submission" date="2021-01" db="EMBL/GenBank/DDBJ databases">
        <title>Whole genome shotgun sequence of Catellatospora chokoriensis NBRC 107358.</title>
        <authorList>
            <person name="Komaki H."/>
            <person name="Tamura T."/>
        </authorList>
    </citation>
    <scope>NUCLEOTIDE SEQUENCE [LARGE SCALE GENOMIC DNA]</scope>
    <source>
        <strain evidence="7 8">NBRC 107358</strain>
    </source>
</reference>
<dbReference type="GO" id="GO:0016020">
    <property type="term" value="C:membrane"/>
    <property type="evidence" value="ECO:0007669"/>
    <property type="project" value="UniProtKB-SubCell"/>
</dbReference>
<feature type="transmembrane region" description="Helical" evidence="5">
    <location>
        <begin position="139"/>
        <end position="164"/>
    </location>
</feature>
<keyword evidence="8" id="KW-1185">Reference proteome</keyword>
<name>A0A8J3JVJ7_9ACTN</name>
<comment type="subcellular location">
    <subcellularLocation>
        <location evidence="1">Membrane</location>
        <topology evidence="1">Multi-pass membrane protein</topology>
    </subcellularLocation>
</comment>
<dbReference type="EMBL" id="BONG01000005">
    <property type="protein sequence ID" value="GIF87667.1"/>
    <property type="molecule type" value="Genomic_DNA"/>
</dbReference>
<gene>
    <name evidence="7" type="ORF">Cch02nite_11110</name>
</gene>
<feature type="transmembrane region" description="Helical" evidence="5">
    <location>
        <begin position="111"/>
        <end position="133"/>
    </location>
</feature>
<dbReference type="InterPro" id="IPR013525">
    <property type="entry name" value="ABC2_TM"/>
</dbReference>
<evidence type="ECO:0000256" key="5">
    <source>
        <dbReference type="SAM" id="Phobius"/>
    </source>
</evidence>
<feature type="transmembrane region" description="Helical" evidence="5">
    <location>
        <begin position="230"/>
        <end position="252"/>
    </location>
</feature>
<dbReference type="PANTHER" id="PTHR43229">
    <property type="entry name" value="NODULATION PROTEIN J"/>
    <property type="match status" value="1"/>
</dbReference>
<keyword evidence="2 5" id="KW-0812">Transmembrane</keyword>
<feature type="transmembrane region" description="Helical" evidence="5">
    <location>
        <begin position="176"/>
        <end position="194"/>
    </location>
</feature>
<dbReference type="AlphaFoldDB" id="A0A8J3JVJ7"/>
<protein>
    <recommendedName>
        <fullName evidence="6">ABC-2 type transporter transmembrane domain-containing protein</fullName>
    </recommendedName>
</protein>
<evidence type="ECO:0000256" key="3">
    <source>
        <dbReference type="ARBA" id="ARBA00022989"/>
    </source>
</evidence>
<dbReference type="RefSeq" id="WP_191839517.1">
    <property type="nucleotide sequence ID" value="NZ_JAAOTI010000007.1"/>
</dbReference>
<proteinExistence type="predicted"/>
<organism evidence="7 8">
    <name type="scientific">Catellatospora chokoriensis</name>
    <dbReference type="NCBI Taxonomy" id="310353"/>
    <lineage>
        <taxon>Bacteria</taxon>
        <taxon>Bacillati</taxon>
        <taxon>Actinomycetota</taxon>
        <taxon>Actinomycetes</taxon>
        <taxon>Micromonosporales</taxon>
        <taxon>Micromonosporaceae</taxon>
        <taxon>Catellatospora</taxon>
    </lineage>
</organism>
<evidence type="ECO:0000313" key="7">
    <source>
        <dbReference type="EMBL" id="GIF87667.1"/>
    </source>
</evidence>
<evidence type="ECO:0000256" key="4">
    <source>
        <dbReference type="ARBA" id="ARBA00023136"/>
    </source>
</evidence>
<keyword evidence="3 5" id="KW-1133">Transmembrane helix</keyword>
<dbReference type="Pfam" id="PF01061">
    <property type="entry name" value="ABC2_membrane"/>
    <property type="match status" value="1"/>
</dbReference>
<feature type="domain" description="ABC-2 type transporter transmembrane" evidence="6">
    <location>
        <begin position="34"/>
        <end position="217"/>
    </location>
</feature>
<feature type="transmembrane region" description="Helical" evidence="5">
    <location>
        <begin position="28"/>
        <end position="50"/>
    </location>
</feature>
<dbReference type="Proteomes" id="UP000619293">
    <property type="component" value="Unassembled WGS sequence"/>
</dbReference>
<comment type="caution">
    <text evidence="7">The sequence shown here is derived from an EMBL/GenBank/DDBJ whole genome shotgun (WGS) entry which is preliminary data.</text>
</comment>
<dbReference type="PANTHER" id="PTHR43229:SF2">
    <property type="entry name" value="NODULATION PROTEIN J"/>
    <property type="match status" value="1"/>
</dbReference>
<accession>A0A8J3JVJ7</accession>
<evidence type="ECO:0000259" key="6">
    <source>
        <dbReference type="Pfam" id="PF01061"/>
    </source>
</evidence>